<evidence type="ECO:0008006" key="3">
    <source>
        <dbReference type="Google" id="ProtNLM"/>
    </source>
</evidence>
<dbReference type="PANTHER" id="PTHR38074:SF1">
    <property type="entry name" value="ALTERED INHERITANCE OF MITOCHONDRIA PROTEIN 24, MITOCHONDRIAL"/>
    <property type="match status" value="1"/>
</dbReference>
<dbReference type="InterPro" id="IPR036983">
    <property type="entry name" value="AIM24_sf"/>
</dbReference>
<comment type="caution">
    <text evidence="1">The sequence shown here is derived from an EMBL/GenBank/DDBJ whole genome shotgun (WGS) entry which is preliminary data.</text>
</comment>
<accession>A0ABQ2SA24</accession>
<name>A0ABQ2SA24_9DEIO</name>
<gene>
    <name evidence="1" type="ORF">GCM10008960_32860</name>
</gene>
<evidence type="ECO:0000313" key="1">
    <source>
        <dbReference type="EMBL" id="GGS03754.1"/>
    </source>
</evidence>
<keyword evidence="2" id="KW-1185">Reference proteome</keyword>
<dbReference type="Proteomes" id="UP000644548">
    <property type="component" value="Unassembled WGS sequence"/>
</dbReference>
<protein>
    <recommendedName>
        <fullName evidence="3">AIM24 family protein</fullName>
    </recommendedName>
</protein>
<dbReference type="EMBL" id="BMQN01000012">
    <property type="protein sequence ID" value="GGS03754.1"/>
    <property type="molecule type" value="Genomic_DNA"/>
</dbReference>
<sequence length="285" mass="30736">MNPHSALSRLIVSLRIRQAYWPATLSSMSYRIQLSEESSGGLRAELYAICKVTSQLVQGTSGATPTFRDIYTDTGQRQLKFTLQDDSVVLEPGILSYAHGRLKFEVIQQQAGGGGFLGRAMRSAGTGESAYGTRVTGTGEVWTEPTHKHFVFANMESGDSMLVDDKAYYAAQGSLRLSTHQHARVQGAVSGNGLMQPRLDGRGLLVIESPVSVHEIEMLDVPAGETVTVDGDMMLMYTATMNPRLGPLVRGLRNSLRSGEGLVYTLDGPGQVFLTPTHVATGSLA</sequence>
<evidence type="ECO:0000313" key="2">
    <source>
        <dbReference type="Proteomes" id="UP000644548"/>
    </source>
</evidence>
<reference evidence="2" key="1">
    <citation type="journal article" date="2019" name="Int. J. Syst. Evol. Microbiol.">
        <title>The Global Catalogue of Microorganisms (GCM) 10K type strain sequencing project: providing services to taxonomists for standard genome sequencing and annotation.</title>
        <authorList>
            <consortium name="The Broad Institute Genomics Platform"/>
            <consortium name="The Broad Institute Genome Sequencing Center for Infectious Disease"/>
            <person name="Wu L."/>
            <person name="Ma J."/>
        </authorList>
    </citation>
    <scope>NUCLEOTIDE SEQUENCE [LARGE SCALE GENOMIC DNA]</scope>
    <source>
        <strain evidence="2">JCM 31405</strain>
    </source>
</reference>
<dbReference type="SUPFAM" id="SSF51219">
    <property type="entry name" value="TRAP-like"/>
    <property type="match status" value="1"/>
</dbReference>
<dbReference type="InterPro" id="IPR002838">
    <property type="entry name" value="AIM24"/>
</dbReference>
<dbReference type="Pfam" id="PF01987">
    <property type="entry name" value="AIM24"/>
    <property type="match status" value="1"/>
</dbReference>
<proteinExistence type="predicted"/>
<organism evidence="1 2">
    <name type="scientific">Deinococcus sedimenti</name>
    <dbReference type="NCBI Taxonomy" id="1867090"/>
    <lineage>
        <taxon>Bacteria</taxon>
        <taxon>Thermotogati</taxon>
        <taxon>Deinococcota</taxon>
        <taxon>Deinococci</taxon>
        <taxon>Deinococcales</taxon>
        <taxon>Deinococcaceae</taxon>
        <taxon>Deinococcus</taxon>
    </lineage>
</organism>
<dbReference type="InterPro" id="IPR016031">
    <property type="entry name" value="Trp_RNA-bd_attenuator-like_dom"/>
</dbReference>
<dbReference type="Gene3D" id="3.60.160.10">
    <property type="entry name" value="Mitochondrial biogenesis AIM24"/>
    <property type="match status" value="1"/>
</dbReference>
<dbReference type="PANTHER" id="PTHR38074">
    <property type="entry name" value="ALTERED INHERITANCE OF MITOCHONDRIA PROTEIN 24, MITOCHONDRIAL"/>
    <property type="match status" value="1"/>
</dbReference>